<evidence type="ECO:0000313" key="1">
    <source>
        <dbReference type="EMBL" id="KJZ01266.1"/>
    </source>
</evidence>
<dbReference type="PATRIC" id="fig|151081.8.peg.30"/>
<protein>
    <submittedName>
        <fullName evidence="1">Amidase</fullName>
    </submittedName>
</protein>
<reference evidence="1 2" key="1">
    <citation type="journal article" date="2015" name="BMC Genomics">
        <title>Genome mining reveals unlocked bioactive potential of marine Gram-negative bacteria.</title>
        <authorList>
            <person name="Machado H."/>
            <person name="Sonnenschein E.C."/>
            <person name="Melchiorsen J."/>
            <person name="Gram L."/>
        </authorList>
    </citation>
    <scope>NUCLEOTIDE SEQUENCE [LARGE SCALE GENOMIC DNA]</scope>
    <source>
        <strain evidence="1 2">S3137</strain>
    </source>
</reference>
<dbReference type="OrthoDB" id="7067605at2"/>
<dbReference type="Proteomes" id="UP000033664">
    <property type="component" value="Unassembled WGS sequence"/>
</dbReference>
<sequence>MSELSEVLGSLMISLVHARRLADEETAAVAEYYKDHPLLEGMSLPRVRVPELTIDMPLTINQHIPAKNAELDSPANVHKALMSHFNQALDDEDILSRTKSFQHNFDREARAALDKVTERQRNGDVRISKESMVRAVDEAFQKALKKSGSDKEVPFERLSAVNKQVRHNVSAIALKSRSTPPAIKTSVVSSEVKETATPQNSIRLNITIREEGLEWATGLENGQTKNKLMPE</sequence>
<evidence type="ECO:0000313" key="2">
    <source>
        <dbReference type="Proteomes" id="UP000033664"/>
    </source>
</evidence>
<dbReference type="eggNOG" id="ENOG502ZBM4">
    <property type="taxonomic scope" value="Bacteria"/>
</dbReference>
<comment type="caution">
    <text evidence="1">The sequence shown here is derived from an EMBL/GenBank/DDBJ whole genome shotgun (WGS) entry which is preliminary data.</text>
</comment>
<dbReference type="RefSeq" id="WP_022945879.1">
    <property type="nucleotide sequence ID" value="NZ_CP023396.1"/>
</dbReference>
<gene>
    <name evidence="1" type="ORF">TW72_05430</name>
</gene>
<dbReference type="EMBL" id="JXXZ01000004">
    <property type="protein sequence ID" value="KJZ01266.1"/>
    <property type="molecule type" value="Genomic_DNA"/>
</dbReference>
<organism evidence="1 2">
    <name type="scientific">Pseudoalteromonas ruthenica</name>
    <dbReference type="NCBI Taxonomy" id="151081"/>
    <lineage>
        <taxon>Bacteria</taxon>
        <taxon>Pseudomonadati</taxon>
        <taxon>Pseudomonadota</taxon>
        <taxon>Gammaproteobacteria</taxon>
        <taxon>Alteromonadales</taxon>
        <taxon>Pseudoalteromonadaceae</taxon>
        <taxon>Pseudoalteromonas</taxon>
    </lineage>
</organism>
<dbReference type="AlphaFoldDB" id="A0A0F4Q0L7"/>
<keyword evidence="2" id="KW-1185">Reference proteome</keyword>
<dbReference type="GeneID" id="58227930"/>
<name>A0A0F4Q0L7_9GAMM</name>
<accession>A0A0F4Q0L7</accession>
<proteinExistence type="predicted"/>